<gene>
    <name evidence="1" type="ORF">ANANG_G00137220</name>
</gene>
<dbReference type="Proteomes" id="UP001044222">
    <property type="component" value="Chromosome 7"/>
</dbReference>
<proteinExistence type="predicted"/>
<evidence type="ECO:0000313" key="2">
    <source>
        <dbReference type="Proteomes" id="UP001044222"/>
    </source>
</evidence>
<comment type="caution">
    <text evidence="1">The sequence shown here is derived from an EMBL/GenBank/DDBJ whole genome shotgun (WGS) entry which is preliminary data.</text>
</comment>
<keyword evidence="2" id="KW-1185">Reference proteome</keyword>
<evidence type="ECO:0000313" key="1">
    <source>
        <dbReference type="EMBL" id="KAG5845291.1"/>
    </source>
</evidence>
<protein>
    <submittedName>
        <fullName evidence="1">Uncharacterized protein</fullName>
    </submittedName>
</protein>
<reference evidence="1" key="1">
    <citation type="submission" date="2021-01" db="EMBL/GenBank/DDBJ databases">
        <title>A chromosome-scale assembly of European eel, Anguilla anguilla.</title>
        <authorList>
            <person name="Henkel C."/>
            <person name="Jong-Raadsen S.A."/>
            <person name="Dufour S."/>
            <person name="Weltzien F.-A."/>
            <person name="Palstra A.P."/>
            <person name="Pelster B."/>
            <person name="Spaink H.P."/>
            <person name="Van Den Thillart G.E."/>
            <person name="Jansen H."/>
            <person name="Zahm M."/>
            <person name="Klopp C."/>
            <person name="Cedric C."/>
            <person name="Louis A."/>
            <person name="Berthelot C."/>
            <person name="Parey E."/>
            <person name="Roest Crollius H."/>
            <person name="Montfort J."/>
            <person name="Robinson-Rechavi M."/>
            <person name="Bucao C."/>
            <person name="Bouchez O."/>
            <person name="Gislard M."/>
            <person name="Lluch J."/>
            <person name="Milhes M."/>
            <person name="Lampietro C."/>
            <person name="Lopez Roques C."/>
            <person name="Donnadieu C."/>
            <person name="Braasch I."/>
            <person name="Desvignes T."/>
            <person name="Postlethwait J."/>
            <person name="Bobe J."/>
            <person name="Guiguen Y."/>
            <person name="Dirks R."/>
        </authorList>
    </citation>
    <scope>NUCLEOTIDE SEQUENCE</scope>
    <source>
        <strain evidence="1">Tag_6206</strain>
        <tissue evidence="1">Liver</tissue>
    </source>
</reference>
<dbReference type="AlphaFoldDB" id="A0A9D3RXP2"/>
<sequence length="62" mass="6536">MCAVAAGTHGDSSGTRQSMLGGLHRITINAAFVTSLRGLFSFNNLSHIMCISSVMCVKTVFS</sequence>
<organism evidence="1 2">
    <name type="scientific">Anguilla anguilla</name>
    <name type="common">European freshwater eel</name>
    <name type="synonym">Muraena anguilla</name>
    <dbReference type="NCBI Taxonomy" id="7936"/>
    <lineage>
        <taxon>Eukaryota</taxon>
        <taxon>Metazoa</taxon>
        <taxon>Chordata</taxon>
        <taxon>Craniata</taxon>
        <taxon>Vertebrata</taxon>
        <taxon>Euteleostomi</taxon>
        <taxon>Actinopterygii</taxon>
        <taxon>Neopterygii</taxon>
        <taxon>Teleostei</taxon>
        <taxon>Anguilliformes</taxon>
        <taxon>Anguillidae</taxon>
        <taxon>Anguilla</taxon>
    </lineage>
</organism>
<name>A0A9D3RXP2_ANGAN</name>
<dbReference type="EMBL" id="JAFIRN010000007">
    <property type="protein sequence ID" value="KAG5845291.1"/>
    <property type="molecule type" value="Genomic_DNA"/>
</dbReference>
<accession>A0A9D3RXP2</accession>